<evidence type="ECO:0008006" key="4">
    <source>
        <dbReference type="Google" id="ProtNLM"/>
    </source>
</evidence>
<reference evidence="3" key="1">
    <citation type="submission" date="2018-05" db="EMBL/GenBank/DDBJ databases">
        <authorList>
            <person name="Lanie J.A."/>
            <person name="Ng W.-L."/>
            <person name="Kazmierczak K.M."/>
            <person name="Andrzejewski T.M."/>
            <person name="Davidsen T.M."/>
            <person name="Wayne K.J."/>
            <person name="Tettelin H."/>
            <person name="Glass J.I."/>
            <person name="Rusch D."/>
            <person name="Podicherti R."/>
            <person name="Tsui H.-C.T."/>
            <person name="Winkler M.E."/>
        </authorList>
    </citation>
    <scope>NUCLEOTIDE SEQUENCE</scope>
</reference>
<organism evidence="3">
    <name type="scientific">marine metagenome</name>
    <dbReference type="NCBI Taxonomy" id="408172"/>
    <lineage>
        <taxon>unclassified sequences</taxon>
        <taxon>metagenomes</taxon>
        <taxon>ecological metagenomes</taxon>
    </lineage>
</organism>
<evidence type="ECO:0000256" key="1">
    <source>
        <dbReference type="ARBA" id="ARBA00006484"/>
    </source>
</evidence>
<dbReference type="PANTHER" id="PTHR43669:SF3">
    <property type="entry name" value="ALCOHOL DEHYDROGENASE, PUTATIVE (AFU_ORTHOLOGUE AFUA_3G03445)-RELATED"/>
    <property type="match status" value="1"/>
</dbReference>
<dbReference type="SUPFAM" id="SSF51735">
    <property type="entry name" value="NAD(P)-binding Rossmann-fold domains"/>
    <property type="match status" value="1"/>
</dbReference>
<dbReference type="AlphaFoldDB" id="A0A382CX05"/>
<dbReference type="InterPro" id="IPR002347">
    <property type="entry name" value="SDR_fam"/>
</dbReference>
<gene>
    <name evidence="3" type="ORF">METZ01_LOCUS183554</name>
</gene>
<dbReference type="InterPro" id="IPR036291">
    <property type="entry name" value="NAD(P)-bd_dom_sf"/>
</dbReference>
<evidence type="ECO:0000256" key="2">
    <source>
        <dbReference type="ARBA" id="ARBA00023002"/>
    </source>
</evidence>
<protein>
    <recommendedName>
        <fullName evidence="4">SDR family NAD(P)-dependent oxidoreductase</fullName>
    </recommendedName>
</protein>
<proteinExistence type="inferred from homology"/>
<comment type="similarity">
    <text evidence="1">Belongs to the short-chain dehydrogenases/reductases (SDR) family.</text>
</comment>
<sequence length="101" mass="10290">MKLKGKAALVTGAGGGLGSAIAKRFAAEGASVLCTDLELEKAEFTVTAITKNGGTANALAANVADSDDCEAQVDETIQRYGRIDIAVNNAGIALHRLALET</sequence>
<dbReference type="PRINTS" id="PR00081">
    <property type="entry name" value="GDHRDH"/>
</dbReference>
<dbReference type="Gene3D" id="3.40.50.720">
    <property type="entry name" value="NAD(P)-binding Rossmann-like Domain"/>
    <property type="match status" value="1"/>
</dbReference>
<feature type="non-terminal residue" evidence="3">
    <location>
        <position position="101"/>
    </location>
</feature>
<dbReference type="GO" id="GO:0016491">
    <property type="term" value="F:oxidoreductase activity"/>
    <property type="evidence" value="ECO:0007669"/>
    <property type="project" value="UniProtKB-KW"/>
</dbReference>
<evidence type="ECO:0000313" key="3">
    <source>
        <dbReference type="EMBL" id="SVB30700.1"/>
    </source>
</evidence>
<accession>A0A382CX05</accession>
<dbReference type="Pfam" id="PF00106">
    <property type="entry name" value="adh_short"/>
    <property type="match status" value="1"/>
</dbReference>
<name>A0A382CX05_9ZZZZ</name>
<keyword evidence="2" id="KW-0560">Oxidoreductase</keyword>
<dbReference type="PANTHER" id="PTHR43669">
    <property type="entry name" value="5-KETO-D-GLUCONATE 5-REDUCTASE"/>
    <property type="match status" value="1"/>
</dbReference>
<dbReference type="EMBL" id="UINC01036550">
    <property type="protein sequence ID" value="SVB30700.1"/>
    <property type="molecule type" value="Genomic_DNA"/>
</dbReference>